<organism evidence="1 2">
    <name type="scientific">Stakelama flava</name>
    <dbReference type="NCBI Taxonomy" id="2860338"/>
    <lineage>
        <taxon>Bacteria</taxon>
        <taxon>Pseudomonadati</taxon>
        <taxon>Pseudomonadota</taxon>
        <taxon>Alphaproteobacteria</taxon>
        <taxon>Sphingomonadales</taxon>
        <taxon>Sphingomonadaceae</taxon>
        <taxon>Stakelama</taxon>
    </lineage>
</organism>
<dbReference type="InterPro" id="IPR007709">
    <property type="entry name" value="N-FG_amidohydro"/>
</dbReference>
<dbReference type="EMBL" id="JAHWZX010000002">
    <property type="protein sequence ID" value="MBW4329781.1"/>
    <property type="molecule type" value="Genomic_DNA"/>
</dbReference>
<name>A0ABS6XI17_9SPHN</name>
<comment type="caution">
    <text evidence="1">The sequence shown here is derived from an EMBL/GenBank/DDBJ whole genome shotgun (WGS) entry which is preliminary data.</text>
</comment>
<evidence type="ECO:0000313" key="1">
    <source>
        <dbReference type="EMBL" id="MBW4329781.1"/>
    </source>
</evidence>
<dbReference type="Pfam" id="PF05013">
    <property type="entry name" value="FGase"/>
    <property type="match status" value="1"/>
</dbReference>
<keyword evidence="2" id="KW-1185">Reference proteome</keyword>
<proteinExistence type="predicted"/>
<dbReference type="Proteomes" id="UP001197214">
    <property type="component" value="Unassembled WGS sequence"/>
</dbReference>
<reference evidence="1 2" key="1">
    <citation type="submission" date="2021-07" db="EMBL/GenBank/DDBJ databases">
        <title>Stakelama flava sp. nov., a novel endophytic bacterium isolated from branch of Kandelia candel.</title>
        <authorList>
            <person name="Tuo L."/>
        </authorList>
    </citation>
    <scope>NUCLEOTIDE SEQUENCE [LARGE SCALE GENOMIC DNA]</scope>
    <source>
        <strain evidence="1 2">CBK3Z-3</strain>
    </source>
</reference>
<accession>A0ABS6XI17</accession>
<gene>
    <name evidence="1" type="ORF">KY084_02690</name>
</gene>
<sequence>MLSVPHAGRAYPGALLDALNVPLAALLPLEDRLIDEVTLSARRHETLLIARRPRAWIDLNRAEWERDPQVEADVSAQGRPRSSAKLRAGLGLVPRRSSGFDHIWNRRFTNQEIDERIGIDHRPYHAALEELLRAARARFGIAVLLDIHSMPGLPGADPPDIVIGDRFGRSATGRLSSAAEAAATQSGMRVATNSPYAGGHILDTHGRPERGIHAIQIEIDRTRYLDGAMEWLNEEAGEVAAMLRRVIDALAEAAIPGAVAAE</sequence>
<protein>
    <submittedName>
        <fullName evidence="1">N-formylglutamate amidohydrolase</fullName>
    </submittedName>
</protein>
<evidence type="ECO:0000313" key="2">
    <source>
        <dbReference type="Proteomes" id="UP001197214"/>
    </source>
</evidence>